<proteinExistence type="predicted"/>
<name>A0A0R2BFW6_9LACO</name>
<protein>
    <recommendedName>
        <fullName evidence="4">Transport permease protein</fullName>
    </recommendedName>
</protein>
<reference evidence="2 3" key="1">
    <citation type="journal article" date="2015" name="Genome Announc.">
        <title>Expanding the biotechnology potential of lactobacilli through comparative genomics of 213 strains and associated genera.</title>
        <authorList>
            <person name="Sun Z."/>
            <person name="Harris H.M."/>
            <person name="McCann A."/>
            <person name="Guo C."/>
            <person name="Argimon S."/>
            <person name="Zhang W."/>
            <person name="Yang X."/>
            <person name="Jeffery I.B."/>
            <person name="Cooney J.C."/>
            <person name="Kagawa T.F."/>
            <person name="Liu W."/>
            <person name="Song Y."/>
            <person name="Salvetti E."/>
            <person name="Wrobel A."/>
            <person name="Rasinkangas P."/>
            <person name="Parkhill J."/>
            <person name="Rea M.C."/>
            <person name="O'Sullivan O."/>
            <person name="Ritari J."/>
            <person name="Douillard F.P."/>
            <person name="Paul Ross R."/>
            <person name="Yang R."/>
            <person name="Briner A.E."/>
            <person name="Felis G.E."/>
            <person name="de Vos W.M."/>
            <person name="Barrangou R."/>
            <person name="Klaenhammer T.R."/>
            <person name="Caufield P.W."/>
            <person name="Cui Y."/>
            <person name="Zhang H."/>
            <person name="O'Toole P.W."/>
        </authorList>
    </citation>
    <scope>NUCLEOTIDE SEQUENCE [LARGE SCALE GENOMIC DNA]</scope>
    <source>
        <strain evidence="2 3">DSM 20452</strain>
    </source>
</reference>
<sequence length="83" mass="9468">MTLIFSPVSYAAPTLYVFSDKLPLFVKCLIMIDPLTYQLKAIRTVAFGFFEPLPILVDLLLTLGMMYLAQRILRKVSLQLSVR</sequence>
<dbReference type="PATRIC" id="fig|1423772.3.peg.329"/>
<comment type="caution">
    <text evidence="2">The sequence shown here is derived from an EMBL/GenBank/DDBJ whole genome shotgun (WGS) entry which is preliminary data.</text>
</comment>
<dbReference type="AlphaFoldDB" id="A0A0R2BFW6"/>
<evidence type="ECO:0000313" key="2">
    <source>
        <dbReference type="EMBL" id="KRM74700.1"/>
    </source>
</evidence>
<accession>A0A0R2BFW6</accession>
<keyword evidence="1" id="KW-0812">Transmembrane</keyword>
<organism evidence="2 3">
    <name type="scientific">Ligilactobacillus murinus DSM 20452 = NBRC 14221</name>
    <dbReference type="NCBI Taxonomy" id="1423772"/>
    <lineage>
        <taxon>Bacteria</taxon>
        <taxon>Bacillati</taxon>
        <taxon>Bacillota</taxon>
        <taxon>Bacilli</taxon>
        <taxon>Lactobacillales</taxon>
        <taxon>Lactobacillaceae</taxon>
        <taxon>Ligilactobacillus</taxon>
    </lineage>
</organism>
<evidence type="ECO:0000256" key="1">
    <source>
        <dbReference type="SAM" id="Phobius"/>
    </source>
</evidence>
<evidence type="ECO:0008006" key="4">
    <source>
        <dbReference type="Google" id="ProtNLM"/>
    </source>
</evidence>
<evidence type="ECO:0000313" key="3">
    <source>
        <dbReference type="Proteomes" id="UP000051612"/>
    </source>
</evidence>
<gene>
    <name evidence="2" type="ORF">FC48_GL000299</name>
</gene>
<keyword evidence="1" id="KW-0472">Membrane</keyword>
<dbReference type="Proteomes" id="UP000051612">
    <property type="component" value="Unassembled WGS sequence"/>
</dbReference>
<dbReference type="EMBL" id="AYYN01000089">
    <property type="protein sequence ID" value="KRM74700.1"/>
    <property type="molecule type" value="Genomic_DNA"/>
</dbReference>
<feature type="transmembrane region" description="Helical" evidence="1">
    <location>
        <begin position="45"/>
        <end position="69"/>
    </location>
</feature>
<keyword evidence="1" id="KW-1133">Transmembrane helix</keyword>